<evidence type="ECO:0000313" key="2">
    <source>
        <dbReference type="EMBL" id="OWZ17159.1"/>
    </source>
</evidence>
<accession>A0A225WJ61</accession>
<feature type="chain" id="PRO_5012691563" evidence="1">
    <location>
        <begin position="27"/>
        <end position="83"/>
    </location>
</feature>
<comment type="caution">
    <text evidence="2">The sequence shown here is derived from an EMBL/GenBank/DDBJ whole genome shotgun (WGS) entry which is preliminary data.</text>
</comment>
<feature type="signal peptide" evidence="1">
    <location>
        <begin position="1"/>
        <end position="26"/>
    </location>
</feature>
<protein>
    <submittedName>
        <fullName evidence="2">RxLR effector protein</fullName>
    </submittedName>
</protein>
<dbReference type="Proteomes" id="UP000198211">
    <property type="component" value="Unassembled WGS sequence"/>
</dbReference>
<evidence type="ECO:0000313" key="3">
    <source>
        <dbReference type="Proteomes" id="UP000198211"/>
    </source>
</evidence>
<evidence type="ECO:0000256" key="1">
    <source>
        <dbReference type="SAM" id="SignalP"/>
    </source>
</evidence>
<proteinExistence type="predicted"/>
<dbReference type="AlphaFoldDB" id="A0A225WJ61"/>
<name>A0A225WJ61_9STRA</name>
<gene>
    <name evidence="2" type="ORF">PHMEG_0008937</name>
</gene>
<keyword evidence="3" id="KW-1185">Reference proteome</keyword>
<sequence length="83" mass="9191">MATPKLSVMWLLLWIQLATLVVVCSSTDTAPINNILAETSPSLSFILTKQSIPNDVRHLRDGPADDDTDEERRIGSSITEFMC</sequence>
<dbReference type="EMBL" id="NBNE01000802">
    <property type="protein sequence ID" value="OWZ17159.1"/>
    <property type="molecule type" value="Genomic_DNA"/>
</dbReference>
<organism evidence="2 3">
    <name type="scientific">Phytophthora megakarya</name>
    <dbReference type="NCBI Taxonomy" id="4795"/>
    <lineage>
        <taxon>Eukaryota</taxon>
        <taxon>Sar</taxon>
        <taxon>Stramenopiles</taxon>
        <taxon>Oomycota</taxon>
        <taxon>Peronosporomycetes</taxon>
        <taxon>Peronosporales</taxon>
        <taxon>Peronosporaceae</taxon>
        <taxon>Phytophthora</taxon>
    </lineage>
</organism>
<reference evidence="3" key="1">
    <citation type="submission" date="2017-03" db="EMBL/GenBank/DDBJ databases">
        <title>Phytopthora megakarya and P. palmivora, two closely related causual agents of cacao black pod achieved similar genome size and gene model numbers by different mechanisms.</title>
        <authorList>
            <person name="Ali S."/>
            <person name="Shao J."/>
            <person name="Larry D.J."/>
            <person name="Kronmiller B."/>
            <person name="Shen D."/>
            <person name="Strem M.D."/>
            <person name="Melnick R.L."/>
            <person name="Guiltinan M.J."/>
            <person name="Tyler B.M."/>
            <person name="Meinhardt L.W."/>
            <person name="Bailey B.A."/>
        </authorList>
    </citation>
    <scope>NUCLEOTIDE SEQUENCE [LARGE SCALE GENOMIC DNA]</scope>
    <source>
        <strain evidence="3">zdho120</strain>
    </source>
</reference>
<keyword evidence="1" id="KW-0732">Signal</keyword>